<dbReference type="Gene3D" id="1.20.140.150">
    <property type="match status" value="1"/>
</dbReference>
<evidence type="ECO:0000256" key="1">
    <source>
        <dbReference type="SAM" id="Phobius"/>
    </source>
</evidence>
<comment type="caution">
    <text evidence="2">The sequence shown here is derived from an EMBL/GenBank/DDBJ whole genome shotgun (WGS) entry which is preliminary data.</text>
</comment>
<gene>
    <name evidence="2" type="ORF">GSLYS_00019138001</name>
</gene>
<sequence length="182" mass="19894">MDFRNASLLWKIVFFIQIIGFILGLIAFGTNYLASGFGAYKHDRSRVEVSVGLWQYCENAKCAATSDVLVAHDRSTVWLNASKVMMGLSLVGEFVTIIMTSLVIFLTLTKIVGQGTLVVAGISVLFGVIGAAVAGGESKRVFNDINGSNIITSAWSFTLFMIVQLLYFVAGGLYFLDLRWKS</sequence>
<keyword evidence="1" id="KW-0472">Membrane</keyword>
<proteinExistence type="predicted"/>
<feature type="transmembrane region" description="Helical" evidence="1">
    <location>
        <begin position="154"/>
        <end position="176"/>
    </location>
</feature>
<reference evidence="2 3" key="1">
    <citation type="submission" date="2024-04" db="EMBL/GenBank/DDBJ databases">
        <authorList>
            <consortium name="Genoscope - CEA"/>
            <person name="William W."/>
        </authorList>
    </citation>
    <scope>NUCLEOTIDE SEQUENCE [LARGE SCALE GENOMIC DNA]</scope>
</reference>
<dbReference type="EMBL" id="CAXITT010000733">
    <property type="protein sequence ID" value="CAL1545761.1"/>
    <property type="molecule type" value="Genomic_DNA"/>
</dbReference>
<organism evidence="2 3">
    <name type="scientific">Lymnaea stagnalis</name>
    <name type="common">Great pond snail</name>
    <name type="synonym">Helix stagnalis</name>
    <dbReference type="NCBI Taxonomy" id="6523"/>
    <lineage>
        <taxon>Eukaryota</taxon>
        <taxon>Metazoa</taxon>
        <taxon>Spiralia</taxon>
        <taxon>Lophotrochozoa</taxon>
        <taxon>Mollusca</taxon>
        <taxon>Gastropoda</taxon>
        <taxon>Heterobranchia</taxon>
        <taxon>Euthyneura</taxon>
        <taxon>Panpulmonata</taxon>
        <taxon>Hygrophila</taxon>
        <taxon>Lymnaeoidea</taxon>
        <taxon>Lymnaeidae</taxon>
        <taxon>Lymnaea</taxon>
    </lineage>
</organism>
<evidence type="ECO:0000313" key="2">
    <source>
        <dbReference type="EMBL" id="CAL1545761.1"/>
    </source>
</evidence>
<name>A0AAV2IFL6_LYMST</name>
<keyword evidence="1" id="KW-1133">Transmembrane helix</keyword>
<dbReference type="AlphaFoldDB" id="A0AAV2IFL6"/>
<accession>A0AAV2IFL6</accession>
<feature type="transmembrane region" description="Helical" evidence="1">
    <location>
        <begin position="84"/>
        <end position="108"/>
    </location>
</feature>
<feature type="transmembrane region" description="Helical" evidence="1">
    <location>
        <begin position="12"/>
        <end position="34"/>
    </location>
</feature>
<keyword evidence="3" id="KW-1185">Reference proteome</keyword>
<feature type="transmembrane region" description="Helical" evidence="1">
    <location>
        <begin position="115"/>
        <end position="134"/>
    </location>
</feature>
<dbReference type="Proteomes" id="UP001497497">
    <property type="component" value="Unassembled WGS sequence"/>
</dbReference>
<protein>
    <submittedName>
        <fullName evidence="2">Uncharacterized protein</fullName>
    </submittedName>
</protein>
<keyword evidence="1" id="KW-0812">Transmembrane</keyword>
<evidence type="ECO:0000313" key="3">
    <source>
        <dbReference type="Proteomes" id="UP001497497"/>
    </source>
</evidence>